<organism evidence="2 3">
    <name type="scientific">Recurvomyces mirabilis</name>
    <dbReference type="NCBI Taxonomy" id="574656"/>
    <lineage>
        <taxon>Eukaryota</taxon>
        <taxon>Fungi</taxon>
        <taxon>Dikarya</taxon>
        <taxon>Ascomycota</taxon>
        <taxon>Pezizomycotina</taxon>
        <taxon>Dothideomycetes</taxon>
        <taxon>Dothideomycetidae</taxon>
        <taxon>Mycosphaerellales</taxon>
        <taxon>Teratosphaeriaceae</taxon>
        <taxon>Recurvomyces</taxon>
    </lineage>
</organism>
<dbReference type="PANTHER" id="PTHR32251">
    <property type="entry name" value="3-OXO-5-ALPHA-STEROID 4-DEHYDROGENASE"/>
    <property type="match status" value="1"/>
</dbReference>
<name>A0AAE0WXF4_9PEZI</name>
<dbReference type="Proteomes" id="UP001274830">
    <property type="component" value="Unassembled WGS sequence"/>
</dbReference>
<evidence type="ECO:0000313" key="3">
    <source>
        <dbReference type="Proteomes" id="UP001274830"/>
    </source>
</evidence>
<dbReference type="AlphaFoldDB" id="A0AAE0WXF4"/>
<feature type="transmembrane region" description="Helical" evidence="1">
    <location>
        <begin position="212"/>
        <end position="233"/>
    </location>
</feature>
<sequence>MSASNQPKNATARKDDFVQRGMKGPNRLGNTIFFVSRLVDPFLQYSILGNGLANGLISRLGGTVLPQGPPLLTNTFSDRLGLSPYRSILLAMSIGSMAKQNFHLTTIMQEQLKPSSALAIGIVNAVFNSINSLLFLTAQTSASVNGEHFPQTPLIVGTVLYAVGLFIEWFSELQRHQFKKNSANKGKVYQGGLFSLSRHINYFGYMMWRSGYALAGGGWVWGAVVAASLTYSFTRLSIPDLQSYMEERYGEQYQAYEQRVPYKFIPYFV</sequence>
<comment type="caution">
    <text evidence="2">The sequence shown here is derived from an EMBL/GenBank/DDBJ whole genome shotgun (WGS) entry which is preliminary data.</text>
</comment>
<keyword evidence="1" id="KW-0472">Membrane</keyword>
<dbReference type="EMBL" id="JAUTXT010000001">
    <property type="protein sequence ID" value="KAK3679733.1"/>
    <property type="molecule type" value="Genomic_DNA"/>
</dbReference>
<feature type="transmembrane region" description="Helical" evidence="1">
    <location>
        <begin position="117"/>
        <end position="138"/>
    </location>
</feature>
<keyword evidence="1" id="KW-0812">Transmembrane</keyword>
<evidence type="ECO:0000313" key="2">
    <source>
        <dbReference type="EMBL" id="KAK3679733.1"/>
    </source>
</evidence>
<feature type="transmembrane region" description="Helical" evidence="1">
    <location>
        <begin position="150"/>
        <end position="170"/>
    </location>
</feature>
<protein>
    <recommendedName>
        <fullName evidence="4">Steroid 5-alpha reductase C-terminal domain-containing protein</fullName>
    </recommendedName>
</protein>
<gene>
    <name evidence="2" type="ORF">LTR78_000109</name>
</gene>
<keyword evidence="3" id="KW-1185">Reference proteome</keyword>
<reference evidence="2" key="1">
    <citation type="submission" date="2023-07" db="EMBL/GenBank/DDBJ databases">
        <title>Black Yeasts Isolated from many extreme environments.</title>
        <authorList>
            <person name="Coleine C."/>
            <person name="Stajich J.E."/>
            <person name="Selbmann L."/>
        </authorList>
    </citation>
    <scope>NUCLEOTIDE SEQUENCE</scope>
    <source>
        <strain evidence="2">CCFEE 5485</strain>
    </source>
</reference>
<keyword evidence="1" id="KW-1133">Transmembrane helix</keyword>
<proteinExistence type="predicted"/>
<dbReference type="PROSITE" id="PS50244">
    <property type="entry name" value="S5A_REDUCTASE"/>
    <property type="match status" value="1"/>
</dbReference>
<evidence type="ECO:0000256" key="1">
    <source>
        <dbReference type="SAM" id="Phobius"/>
    </source>
</evidence>
<dbReference type="InterPro" id="IPR010721">
    <property type="entry name" value="UstE-like"/>
</dbReference>
<dbReference type="Gene3D" id="1.20.120.1630">
    <property type="match status" value="1"/>
</dbReference>
<dbReference type="PANTHER" id="PTHR32251:SF15">
    <property type="entry name" value="3-OXO-5-ALPHA-STEROID 4-DEHYDROGENASE (DUF1295)"/>
    <property type="match status" value="1"/>
</dbReference>
<accession>A0AAE0WXF4</accession>
<dbReference type="GO" id="GO:0016020">
    <property type="term" value="C:membrane"/>
    <property type="evidence" value="ECO:0007669"/>
    <property type="project" value="TreeGrafter"/>
</dbReference>
<dbReference type="Pfam" id="PF06966">
    <property type="entry name" value="DUF1295"/>
    <property type="match status" value="1"/>
</dbReference>
<evidence type="ECO:0008006" key="4">
    <source>
        <dbReference type="Google" id="ProtNLM"/>
    </source>
</evidence>